<feature type="compositionally biased region" description="Polar residues" evidence="1">
    <location>
        <begin position="358"/>
        <end position="371"/>
    </location>
</feature>
<dbReference type="eggNOG" id="ENOG502QSII">
    <property type="taxonomic scope" value="Eukaryota"/>
</dbReference>
<feature type="region of interest" description="Disordered" evidence="1">
    <location>
        <begin position="45"/>
        <end position="77"/>
    </location>
</feature>
<dbReference type="AlphaFoldDB" id="S9VU53"/>
<feature type="region of interest" description="Disordered" evidence="1">
    <location>
        <begin position="358"/>
        <end position="451"/>
    </location>
</feature>
<dbReference type="GO" id="GO:0005773">
    <property type="term" value="C:vacuole"/>
    <property type="evidence" value="ECO:0007669"/>
    <property type="project" value="GOC"/>
</dbReference>
<feature type="domain" description="Nitrogen regulatory protein areA GATA-like" evidence="2">
    <location>
        <begin position="288"/>
        <end position="315"/>
    </location>
</feature>
<feature type="region of interest" description="Disordered" evidence="1">
    <location>
        <begin position="1"/>
        <end position="31"/>
    </location>
</feature>
<feature type="compositionally biased region" description="Basic and acidic residues" evidence="1">
    <location>
        <begin position="233"/>
        <end position="242"/>
    </location>
</feature>
<evidence type="ECO:0000313" key="3">
    <source>
        <dbReference type="EMBL" id="EPY49640.1"/>
    </source>
</evidence>
<feature type="compositionally biased region" description="Low complexity" evidence="1">
    <location>
        <begin position="501"/>
        <end position="510"/>
    </location>
</feature>
<dbReference type="GeneID" id="25035849"/>
<feature type="compositionally biased region" description="Basic and acidic residues" evidence="1">
    <location>
        <begin position="487"/>
        <end position="498"/>
    </location>
</feature>
<feature type="compositionally biased region" description="Polar residues" evidence="1">
    <location>
        <begin position="660"/>
        <end position="690"/>
    </location>
</feature>
<name>S9VU53_SCHCR</name>
<reference evidence="3 4" key="1">
    <citation type="journal article" date="2011" name="Science">
        <title>Comparative functional genomics of the fission yeasts.</title>
        <authorList>
            <person name="Rhind N."/>
            <person name="Chen Z."/>
            <person name="Yassour M."/>
            <person name="Thompson D.A."/>
            <person name="Haas B.J."/>
            <person name="Habib N."/>
            <person name="Wapinski I."/>
            <person name="Roy S."/>
            <person name="Lin M.F."/>
            <person name="Heiman D.I."/>
            <person name="Young S.K."/>
            <person name="Furuya K."/>
            <person name="Guo Y."/>
            <person name="Pidoux A."/>
            <person name="Chen H.M."/>
            <person name="Robbertse B."/>
            <person name="Goldberg J.M."/>
            <person name="Aoki K."/>
            <person name="Bayne E.H."/>
            <person name="Berlin A.M."/>
            <person name="Desjardins C.A."/>
            <person name="Dobbs E."/>
            <person name="Dukaj L."/>
            <person name="Fan L."/>
            <person name="FitzGerald M.G."/>
            <person name="French C."/>
            <person name="Gujja S."/>
            <person name="Hansen K."/>
            <person name="Keifenheim D."/>
            <person name="Levin J.Z."/>
            <person name="Mosher R.A."/>
            <person name="Mueller C.A."/>
            <person name="Pfiffner J."/>
            <person name="Priest M."/>
            <person name="Russ C."/>
            <person name="Smialowska A."/>
            <person name="Swoboda P."/>
            <person name="Sykes S.M."/>
            <person name="Vaughn M."/>
            <person name="Vengrova S."/>
            <person name="Yoder R."/>
            <person name="Zeng Q."/>
            <person name="Allshire R."/>
            <person name="Baulcombe D."/>
            <person name="Birren B.W."/>
            <person name="Brown W."/>
            <person name="Ekwall K."/>
            <person name="Kellis M."/>
            <person name="Leatherwood J."/>
            <person name="Levin H."/>
            <person name="Margalit H."/>
            <person name="Martienssen R."/>
            <person name="Nieduszynski C.A."/>
            <person name="Spatafora J.W."/>
            <person name="Friedman N."/>
            <person name="Dalgaard J.Z."/>
            <person name="Baumann P."/>
            <person name="Niki H."/>
            <person name="Regev A."/>
            <person name="Nusbaum C."/>
        </authorList>
    </citation>
    <scope>NUCLEOTIDE SEQUENCE [LARGE SCALE GENOMIC DNA]</scope>
    <source>
        <strain evidence="4">OY26 / ATCC MYA-4695 / CBS 11777 / NBRC 106824 / NRRL Y48691</strain>
    </source>
</reference>
<sequence length="826" mass="91999">MTTKPDANVGLLADEDFPKNSHSRLNPFPLHGSYCSPMLETHCPGSLPSSSSYRKQRSQSPVSSSRSISKDKPPIYNPEQIQDLSAVLNSSGDAIDQSSVAPPSETAQNVREISFIASPQHSTHAVARRNDKTVPSSSSSRSAHPFVSSEPHIDADASHLALLSDEKEYVDVLDEASCSDESLHSSSPVHNDQHQESKHSLPIAFDHKNPTNISNDQIFLSSSCPTQHGFPSHSRDSLKDIQPDPDLSSLPKVQLMLLGADDSEIKKNALTQVDYLSHDWKETDIWASWREITKSKNNYENGLRLENASWRSWIKYKYHLPTISPETLNWLKECDVTWLYGPLLHASMPTIHNSQMLKQKSVPNDSNQNANDHPDSASEYSSQNSLTKKPILKRRSPQEVLLSGRDITPRSQTSRLDNYLRYPPNDTPVNPNIFGLRPPIFRQSPSSQPSRRIHFNDRVQQCIAVDVDHSTSENSSATESNEYAASEDTKVSDKKSDESSSEVLSDSSRSAQPNAGRIIVDLPDSTLKASIEDQMNSLDNKNYGGSYFAQDGRSRFPRVPEYYGENDFEEDEIYREDRHYGGFQDYDHNVIYDGDDYNSDEDTFTIEDVNEYRGEQCDDSSNDESQFLEYANDKDSSDEDNLSESPSDHDSVPSSPYSVFSRTPPDTGSMGSRSIYSPYQQSPNESNFSRSVDERVADGSCIDINGMVSNKHKAHIKSHNRRNSSSLTSFSKQISPAAPTTAENLQTVSLGPSSARSSMESEENKSDVIDVTRAAKAPGTQGQNARVQSSDATDGEFKQTNPASFNANPTNWLVDMLQNKLKSWNE</sequence>
<feature type="compositionally biased region" description="Low complexity" evidence="1">
    <location>
        <begin position="472"/>
        <end position="486"/>
    </location>
</feature>
<dbReference type="PANTHER" id="PTHR28051">
    <property type="entry name" value="PROTEIN MTL1-RELATED"/>
    <property type="match status" value="1"/>
</dbReference>
<dbReference type="EMBL" id="KE546995">
    <property type="protein sequence ID" value="EPY49640.1"/>
    <property type="molecule type" value="Genomic_DNA"/>
</dbReference>
<feature type="compositionally biased region" description="Polar residues" evidence="1">
    <location>
        <begin position="780"/>
        <end position="809"/>
    </location>
</feature>
<feature type="region of interest" description="Disordered" evidence="1">
    <location>
        <begin position="225"/>
        <end position="244"/>
    </location>
</feature>
<dbReference type="OrthoDB" id="5563539at2759"/>
<evidence type="ECO:0000313" key="4">
    <source>
        <dbReference type="Proteomes" id="UP000015464"/>
    </source>
</evidence>
<dbReference type="InterPro" id="IPR013860">
    <property type="entry name" value="AreA_GATA"/>
</dbReference>
<protein>
    <submittedName>
        <fullName evidence="3">Protein phosphatase regulatory subunit Reg1</fullName>
    </submittedName>
</protein>
<feature type="region of interest" description="Disordered" evidence="1">
    <location>
        <begin position="467"/>
        <end position="519"/>
    </location>
</feature>
<gene>
    <name evidence="3" type="ORF">SPOG_01521</name>
</gene>
<organism evidence="3 4">
    <name type="scientific">Schizosaccharomyces cryophilus (strain OY26 / ATCC MYA-4695 / CBS 11777 / NBRC 106824 / NRRL Y48691)</name>
    <name type="common">Fission yeast</name>
    <dbReference type="NCBI Taxonomy" id="653667"/>
    <lineage>
        <taxon>Eukaryota</taxon>
        <taxon>Fungi</taxon>
        <taxon>Dikarya</taxon>
        <taxon>Ascomycota</taxon>
        <taxon>Taphrinomycotina</taxon>
        <taxon>Schizosaccharomycetes</taxon>
        <taxon>Schizosaccharomycetales</taxon>
        <taxon>Schizosaccharomycetaceae</taxon>
        <taxon>Schizosaccharomyces</taxon>
    </lineage>
</organism>
<dbReference type="GO" id="GO:0042149">
    <property type="term" value="P:cellular response to glucose starvation"/>
    <property type="evidence" value="ECO:0007669"/>
    <property type="project" value="TreeGrafter"/>
</dbReference>
<dbReference type="STRING" id="653667.S9VU53"/>
<feature type="compositionally biased region" description="Low complexity" evidence="1">
    <location>
        <begin position="46"/>
        <end position="67"/>
    </location>
</feature>
<evidence type="ECO:0000256" key="1">
    <source>
        <dbReference type="SAM" id="MobiDB-lite"/>
    </source>
</evidence>
<accession>S9VU53</accession>
<feature type="region of interest" description="Disordered" evidence="1">
    <location>
        <begin position="119"/>
        <end position="151"/>
    </location>
</feature>
<proteinExistence type="predicted"/>
<dbReference type="PANTHER" id="PTHR28051:SF1">
    <property type="entry name" value="PROTEIN MTL1-RELATED"/>
    <property type="match status" value="1"/>
</dbReference>
<dbReference type="GO" id="GO:0007039">
    <property type="term" value="P:protein catabolic process in the vacuole"/>
    <property type="evidence" value="ECO:0007669"/>
    <property type="project" value="TreeGrafter"/>
</dbReference>
<dbReference type="Proteomes" id="UP000015464">
    <property type="component" value="Unassembled WGS sequence"/>
</dbReference>
<dbReference type="RefSeq" id="XP_013025663.1">
    <property type="nucleotide sequence ID" value="XM_013170209.1"/>
</dbReference>
<feature type="region of interest" description="Disordered" evidence="1">
    <location>
        <begin position="750"/>
        <end position="809"/>
    </location>
</feature>
<dbReference type="InterPro" id="IPR052292">
    <property type="entry name" value="Glucose_repression_reg"/>
</dbReference>
<keyword evidence="4" id="KW-1185">Reference proteome</keyword>
<dbReference type="HOGENOM" id="CLU_342942_0_0_1"/>
<evidence type="ECO:0000259" key="2">
    <source>
        <dbReference type="Pfam" id="PF08550"/>
    </source>
</evidence>
<feature type="compositionally biased region" description="Low complexity" evidence="1">
    <location>
        <begin position="437"/>
        <end position="450"/>
    </location>
</feature>
<feature type="compositionally biased region" description="Polar residues" evidence="1">
    <location>
        <begin position="378"/>
        <end position="387"/>
    </location>
</feature>
<feature type="region of interest" description="Disordered" evidence="1">
    <location>
        <begin position="632"/>
        <end position="692"/>
    </location>
</feature>
<dbReference type="Pfam" id="PF08550">
    <property type="entry name" value="GATA_AreA"/>
    <property type="match status" value="1"/>
</dbReference>
<dbReference type="OMA" id="WREITKS"/>
<feature type="compositionally biased region" description="Low complexity" evidence="1">
    <location>
        <begin position="136"/>
        <end position="149"/>
    </location>
</feature>